<dbReference type="STRING" id="199441.BkAM31D_11220"/>
<dbReference type="Pfam" id="PF21747">
    <property type="entry name" value="YpoC"/>
    <property type="match status" value="1"/>
</dbReference>
<keyword evidence="3" id="KW-1185">Reference proteome</keyword>
<dbReference type="RefSeq" id="WP_066151442.1">
    <property type="nucleotide sequence ID" value="NZ_CP020814.1"/>
</dbReference>
<dbReference type="EMBL" id="CP020814">
    <property type="protein sequence ID" value="ARK30351.1"/>
    <property type="molecule type" value="Genomic_DNA"/>
</dbReference>
<evidence type="ECO:0000313" key="3">
    <source>
        <dbReference type="Proteomes" id="UP000193006"/>
    </source>
</evidence>
<sequence>MTDLPKSFQVDPFYQQSISNVPSSSKSLRDILNLYPFYYDITEEQTYWVEPNHYIIQELLDWWEEEEPKLKAYYQERDTKKARTLIITMSAVFIDLLFWINHQKVPGLIEIDFKIEELPYKPVNCNERIHYVISSPSQYHAYIQLNALFNEIKKIYARKRVLEDK</sequence>
<dbReference type="AlphaFoldDB" id="A0A1X9MFQ5"/>
<protein>
    <recommendedName>
        <fullName evidence="1">YpoC-like domain-containing protein</fullName>
    </recommendedName>
</protein>
<gene>
    <name evidence="2" type="ORF">BkAM31D_11220</name>
</gene>
<dbReference type="InterPro" id="IPR048427">
    <property type="entry name" value="YpoC"/>
</dbReference>
<evidence type="ECO:0000259" key="1">
    <source>
        <dbReference type="Pfam" id="PF21747"/>
    </source>
</evidence>
<dbReference type="Proteomes" id="UP000193006">
    <property type="component" value="Chromosome"/>
</dbReference>
<dbReference type="KEGG" id="bkw:BkAM31D_11220"/>
<feature type="domain" description="YpoC-like" evidence="1">
    <location>
        <begin position="55"/>
        <end position="163"/>
    </location>
</feature>
<evidence type="ECO:0000313" key="2">
    <source>
        <dbReference type="EMBL" id="ARK30351.1"/>
    </source>
</evidence>
<accession>A0A1X9MFQ5</accession>
<name>A0A1X9MFQ5_9BACI</name>
<reference evidence="2 3" key="1">
    <citation type="submission" date="2017-04" db="EMBL/GenBank/DDBJ databases">
        <title>Bacillus krulwichiae AM31D Genome sequencing and assembly.</title>
        <authorList>
            <person name="Krulwich T.A."/>
            <person name="Anastor L."/>
            <person name="Ehrlich R."/>
            <person name="Ehrlich G.D."/>
            <person name="Janto B."/>
        </authorList>
    </citation>
    <scope>NUCLEOTIDE SEQUENCE [LARGE SCALE GENOMIC DNA]</scope>
    <source>
        <strain evidence="2 3">AM31D</strain>
    </source>
</reference>
<proteinExistence type="predicted"/>
<organism evidence="2 3">
    <name type="scientific">Halalkalibacter krulwichiae</name>
    <dbReference type="NCBI Taxonomy" id="199441"/>
    <lineage>
        <taxon>Bacteria</taxon>
        <taxon>Bacillati</taxon>
        <taxon>Bacillota</taxon>
        <taxon>Bacilli</taxon>
        <taxon>Bacillales</taxon>
        <taxon>Bacillaceae</taxon>
        <taxon>Halalkalibacter</taxon>
    </lineage>
</organism>